<keyword evidence="2" id="KW-1185">Reference proteome</keyword>
<comment type="caution">
    <text evidence="1">The sequence shown here is derived from an EMBL/GenBank/DDBJ whole genome shotgun (WGS) entry which is preliminary data.</text>
</comment>
<gene>
    <name evidence="1" type="ORF">EZ437_16870</name>
</gene>
<dbReference type="InterPro" id="IPR038396">
    <property type="entry name" value="SpoIIAA-like_sf"/>
</dbReference>
<dbReference type="EMBL" id="SJSL01000005">
    <property type="protein sequence ID" value="TCC99911.1"/>
    <property type="molecule type" value="Genomic_DNA"/>
</dbReference>
<dbReference type="InterPro" id="IPR021866">
    <property type="entry name" value="SpoIIAA-like"/>
</dbReference>
<dbReference type="Proteomes" id="UP000293347">
    <property type="component" value="Unassembled WGS sequence"/>
</dbReference>
<evidence type="ECO:0000313" key="1">
    <source>
        <dbReference type="EMBL" id="TCC99911.1"/>
    </source>
</evidence>
<proteinExistence type="predicted"/>
<dbReference type="RefSeq" id="WP_131597246.1">
    <property type="nucleotide sequence ID" value="NZ_SJSL01000005.1"/>
</dbReference>
<accession>A0A4R0NH67</accession>
<dbReference type="Gene3D" id="3.40.50.10600">
    <property type="entry name" value="SpoIIaa-like domains"/>
    <property type="match status" value="1"/>
</dbReference>
<sequence>MLTVIQNLPDHIFGVRASGEVTKDDLKNVLLPGLESLSERYKEIYYLLVLETDVQNFTAGAWIQDLVAGIKHFTDWKKMAIVTDQKAVEKFTDIFSYVSPGEAKGFELNDLQAAIDWLSIKS</sequence>
<reference evidence="1 2" key="1">
    <citation type="submission" date="2019-02" db="EMBL/GenBank/DDBJ databases">
        <title>Pedobacter sp. RP-1-14 sp. nov., isolated from Arctic soil.</title>
        <authorList>
            <person name="Dahal R.H."/>
        </authorList>
    </citation>
    <scope>NUCLEOTIDE SEQUENCE [LARGE SCALE GENOMIC DNA]</scope>
    <source>
        <strain evidence="1 2">RP-1-14</strain>
    </source>
</reference>
<dbReference type="AlphaFoldDB" id="A0A4R0NH67"/>
<dbReference type="OrthoDB" id="555504at2"/>
<dbReference type="InterPro" id="IPR036513">
    <property type="entry name" value="STAS_dom_sf"/>
</dbReference>
<dbReference type="SUPFAM" id="SSF52091">
    <property type="entry name" value="SpoIIaa-like"/>
    <property type="match status" value="1"/>
</dbReference>
<evidence type="ECO:0000313" key="2">
    <source>
        <dbReference type="Proteomes" id="UP000293347"/>
    </source>
</evidence>
<name>A0A4R0NH67_9SPHI</name>
<protein>
    <submittedName>
        <fullName evidence="1">STAS/SEC14 domain-containing protein</fullName>
    </submittedName>
</protein>
<dbReference type="Pfam" id="PF11964">
    <property type="entry name" value="SpoIIAA-like"/>
    <property type="match status" value="1"/>
</dbReference>
<organism evidence="1 2">
    <name type="scientific">Pedobacter psychroterrae</name>
    <dbReference type="NCBI Taxonomy" id="2530453"/>
    <lineage>
        <taxon>Bacteria</taxon>
        <taxon>Pseudomonadati</taxon>
        <taxon>Bacteroidota</taxon>
        <taxon>Sphingobacteriia</taxon>
        <taxon>Sphingobacteriales</taxon>
        <taxon>Sphingobacteriaceae</taxon>
        <taxon>Pedobacter</taxon>
    </lineage>
</organism>